<accession>A0ABP8C8A1</accession>
<name>A0ABP8C8A1_9FLAO</name>
<dbReference type="EMBL" id="BAABCA010000003">
    <property type="protein sequence ID" value="GAA4235464.1"/>
    <property type="molecule type" value="Genomic_DNA"/>
</dbReference>
<gene>
    <name evidence="2" type="ORF">GCM10022291_17430</name>
</gene>
<organism evidence="2 3">
    <name type="scientific">Postechiella marina</name>
    <dbReference type="NCBI Taxonomy" id="943941"/>
    <lineage>
        <taxon>Bacteria</taxon>
        <taxon>Pseudomonadati</taxon>
        <taxon>Bacteroidota</taxon>
        <taxon>Flavobacteriia</taxon>
        <taxon>Flavobacteriales</taxon>
        <taxon>Flavobacteriaceae</taxon>
        <taxon>Postechiella</taxon>
    </lineage>
</organism>
<keyword evidence="3" id="KW-1185">Reference proteome</keyword>
<comment type="caution">
    <text evidence="2">The sequence shown here is derived from an EMBL/GenBank/DDBJ whole genome shotgun (WGS) entry which is preliminary data.</text>
</comment>
<dbReference type="Proteomes" id="UP001501496">
    <property type="component" value="Unassembled WGS sequence"/>
</dbReference>
<dbReference type="RefSeq" id="WP_344787785.1">
    <property type="nucleotide sequence ID" value="NZ_BAABCA010000003.1"/>
</dbReference>
<feature type="signal peptide" evidence="1">
    <location>
        <begin position="1"/>
        <end position="18"/>
    </location>
</feature>
<sequence>MKKIAILLMVASVFVSCATSKTVRVSKKTIKGNWTLSTITYSESGTYNISLLDDATQACFEGSSWQFTPNNNTGIYNINNAACSTGDRHFIFTIQEVDPETGLYDFLLKPTNAKGKSVTNSGYRMRLSQLSDTTMQWQQTVNVEGKPFVITMNYNKF</sequence>
<dbReference type="PROSITE" id="PS51257">
    <property type="entry name" value="PROKAR_LIPOPROTEIN"/>
    <property type="match status" value="1"/>
</dbReference>
<keyword evidence="1" id="KW-0732">Signal</keyword>
<feature type="chain" id="PRO_5046617809" evidence="1">
    <location>
        <begin position="19"/>
        <end position="157"/>
    </location>
</feature>
<reference evidence="3" key="1">
    <citation type="journal article" date="2019" name="Int. J. Syst. Evol. Microbiol.">
        <title>The Global Catalogue of Microorganisms (GCM) 10K type strain sequencing project: providing services to taxonomists for standard genome sequencing and annotation.</title>
        <authorList>
            <consortium name="The Broad Institute Genomics Platform"/>
            <consortium name="The Broad Institute Genome Sequencing Center for Infectious Disease"/>
            <person name="Wu L."/>
            <person name="Ma J."/>
        </authorList>
    </citation>
    <scope>NUCLEOTIDE SEQUENCE [LARGE SCALE GENOMIC DNA]</scope>
    <source>
        <strain evidence="3">JCM 17630</strain>
    </source>
</reference>
<evidence type="ECO:0000313" key="3">
    <source>
        <dbReference type="Proteomes" id="UP001501496"/>
    </source>
</evidence>
<protein>
    <submittedName>
        <fullName evidence="2">Lipocalin family protein</fullName>
    </submittedName>
</protein>
<evidence type="ECO:0000313" key="2">
    <source>
        <dbReference type="EMBL" id="GAA4235464.1"/>
    </source>
</evidence>
<evidence type="ECO:0000256" key="1">
    <source>
        <dbReference type="SAM" id="SignalP"/>
    </source>
</evidence>
<proteinExistence type="predicted"/>